<dbReference type="Pfam" id="PF03203">
    <property type="entry name" value="MerC"/>
    <property type="match status" value="1"/>
</dbReference>
<name>A0A4Q2IU00_9SPHN</name>
<dbReference type="GO" id="GO:0016020">
    <property type="term" value="C:membrane"/>
    <property type="evidence" value="ECO:0007669"/>
    <property type="project" value="InterPro"/>
</dbReference>
<dbReference type="AlphaFoldDB" id="A0A4Q2IU00"/>
<dbReference type="RefSeq" id="WP_129342277.1">
    <property type="nucleotide sequence ID" value="NZ_JACIDD010000002.1"/>
</dbReference>
<evidence type="ECO:0000313" key="1">
    <source>
        <dbReference type="EMBL" id="RXZ32065.1"/>
    </source>
</evidence>
<proteinExistence type="predicted"/>
<sequence>MNRETTARRQQWLDGAAMGASLLCLAHCLLLPVLIVAVPMLAAFLTLPESFHALAFAFAVPTSAVALGLGFRRHRHPLPLVIAALGLPLLGAGAFLPTGPVVEVTLSVAGALLLALGHGWNWHASSRPAAMTA</sequence>
<comment type="caution">
    <text evidence="1">The sequence shown here is derived from an EMBL/GenBank/DDBJ whole genome shotgun (WGS) entry which is preliminary data.</text>
</comment>
<organism evidence="1 2">
    <name type="scientific">Sphingomonas desiccabilis</name>
    <dbReference type="NCBI Taxonomy" id="429134"/>
    <lineage>
        <taxon>Bacteria</taxon>
        <taxon>Pseudomonadati</taxon>
        <taxon>Pseudomonadota</taxon>
        <taxon>Alphaproteobacteria</taxon>
        <taxon>Sphingomonadales</taxon>
        <taxon>Sphingomonadaceae</taxon>
        <taxon>Sphingomonas</taxon>
    </lineage>
</organism>
<dbReference type="Proteomes" id="UP000292347">
    <property type="component" value="Unassembled WGS sequence"/>
</dbReference>
<dbReference type="GO" id="GO:0015097">
    <property type="term" value="F:mercury ion transmembrane transporter activity"/>
    <property type="evidence" value="ECO:0007669"/>
    <property type="project" value="InterPro"/>
</dbReference>
<protein>
    <submittedName>
        <fullName evidence="1">MerC domain-containing protein</fullName>
    </submittedName>
</protein>
<keyword evidence="2" id="KW-1185">Reference proteome</keyword>
<accession>A0A4Q2IU00</accession>
<dbReference type="InterPro" id="IPR004891">
    <property type="entry name" value="Mercury-R_MerC"/>
</dbReference>
<dbReference type="EMBL" id="SDPT01000002">
    <property type="protein sequence ID" value="RXZ32065.1"/>
    <property type="molecule type" value="Genomic_DNA"/>
</dbReference>
<gene>
    <name evidence="1" type="ORF">EO081_12870</name>
</gene>
<reference evidence="1 2" key="1">
    <citation type="submission" date="2019-01" db="EMBL/GenBank/DDBJ databases">
        <title>Sphingomonas mucosissima sp. nov. and Sphingomonas desiccabilis sp. nov., from biological soil crusts in the Colorado Plateau, USA.</title>
        <authorList>
            <person name="Zhu D."/>
        </authorList>
    </citation>
    <scope>NUCLEOTIDE SEQUENCE [LARGE SCALE GENOMIC DNA]</scope>
    <source>
        <strain evidence="1 2">CP1D</strain>
    </source>
</reference>
<evidence type="ECO:0000313" key="2">
    <source>
        <dbReference type="Proteomes" id="UP000292347"/>
    </source>
</evidence>
<dbReference type="OrthoDB" id="7586091at2"/>